<comment type="caution">
    <text evidence="2">The sequence shown here is derived from an EMBL/GenBank/DDBJ whole genome shotgun (WGS) entry which is preliminary data.</text>
</comment>
<dbReference type="Proteomes" id="UP001595756">
    <property type="component" value="Unassembled WGS sequence"/>
</dbReference>
<dbReference type="EMBL" id="JBHSDY010000003">
    <property type="protein sequence ID" value="MFC4297770.1"/>
    <property type="molecule type" value="Genomic_DNA"/>
</dbReference>
<feature type="region of interest" description="Disordered" evidence="1">
    <location>
        <begin position="1"/>
        <end position="23"/>
    </location>
</feature>
<accession>A0ABV8RY27</accession>
<dbReference type="SUPFAM" id="SSF48452">
    <property type="entry name" value="TPR-like"/>
    <property type="match status" value="1"/>
</dbReference>
<dbReference type="InterPro" id="IPR011990">
    <property type="entry name" value="TPR-like_helical_dom_sf"/>
</dbReference>
<evidence type="ECO:0000256" key="1">
    <source>
        <dbReference type="SAM" id="MobiDB-lite"/>
    </source>
</evidence>
<reference evidence="3" key="1">
    <citation type="journal article" date="2019" name="Int. J. Syst. Evol. Microbiol.">
        <title>The Global Catalogue of Microorganisms (GCM) 10K type strain sequencing project: providing services to taxonomists for standard genome sequencing and annotation.</title>
        <authorList>
            <consortium name="The Broad Institute Genomics Platform"/>
            <consortium name="The Broad Institute Genome Sequencing Center for Infectious Disease"/>
            <person name="Wu L."/>
            <person name="Ma J."/>
        </authorList>
    </citation>
    <scope>NUCLEOTIDE SEQUENCE [LARGE SCALE GENOMIC DNA]</scope>
    <source>
        <strain evidence="3">CGMCC 1.19029</strain>
    </source>
</reference>
<evidence type="ECO:0000313" key="3">
    <source>
        <dbReference type="Proteomes" id="UP001595756"/>
    </source>
</evidence>
<proteinExistence type="predicted"/>
<gene>
    <name evidence="2" type="ORF">ACFO0J_06920</name>
</gene>
<dbReference type="RefSeq" id="WP_376812318.1">
    <property type="nucleotide sequence ID" value="NZ_JBHSDY010000003.1"/>
</dbReference>
<keyword evidence="3" id="KW-1185">Reference proteome</keyword>
<dbReference type="Gene3D" id="1.25.40.10">
    <property type="entry name" value="Tetratricopeptide repeat domain"/>
    <property type="match status" value="1"/>
</dbReference>
<evidence type="ECO:0000313" key="2">
    <source>
        <dbReference type="EMBL" id="MFC4297770.1"/>
    </source>
</evidence>
<evidence type="ECO:0008006" key="4">
    <source>
        <dbReference type="Google" id="ProtNLM"/>
    </source>
</evidence>
<name>A0ABV8RY27_9BURK</name>
<sequence length="133" mass="14100">MSSAPSDQTDAAAPEATGPLGERGPALLDLLAYIYLENDRPEKAAVLLAALDELGLADARQRTSLALAQLRSGKPETALSTLDRIALQGGLSSAFHLVRAQTLVALEREAEAEAAMRAYMDLRARQTAPADSR</sequence>
<organism evidence="2 3">
    <name type="scientific">Castellaniella hirudinis</name>
    <dbReference type="NCBI Taxonomy" id="1144617"/>
    <lineage>
        <taxon>Bacteria</taxon>
        <taxon>Pseudomonadati</taxon>
        <taxon>Pseudomonadota</taxon>
        <taxon>Betaproteobacteria</taxon>
        <taxon>Burkholderiales</taxon>
        <taxon>Alcaligenaceae</taxon>
        <taxon>Castellaniella</taxon>
    </lineage>
</organism>
<protein>
    <recommendedName>
        <fullName evidence="4">Tetratricopeptide repeat protein</fullName>
    </recommendedName>
</protein>